<proteinExistence type="predicted"/>
<evidence type="ECO:0000259" key="4">
    <source>
        <dbReference type="SMART" id="SM00990"/>
    </source>
</evidence>
<dbReference type="GO" id="GO:0016788">
    <property type="term" value="F:hydrolase activity, acting on ester bonds"/>
    <property type="evidence" value="ECO:0007669"/>
    <property type="project" value="InterPro"/>
</dbReference>
<comment type="cofactor">
    <cofactor evidence="1">
        <name>Mg(2+)</name>
        <dbReference type="ChEBI" id="CHEBI:18420"/>
    </cofactor>
</comment>
<evidence type="ECO:0000313" key="5">
    <source>
        <dbReference type="EMBL" id="DAD75587.1"/>
    </source>
</evidence>
<evidence type="ECO:0000256" key="2">
    <source>
        <dbReference type="ARBA" id="ARBA00022722"/>
    </source>
</evidence>
<dbReference type="EMBL" id="BK014786">
    <property type="protein sequence ID" value="DAD75587.1"/>
    <property type="molecule type" value="Genomic_DNA"/>
</dbReference>
<evidence type="ECO:0000256" key="1">
    <source>
        <dbReference type="ARBA" id="ARBA00001946"/>
    </source>
</evidence>
<dbReference type="Gene3D" id="3.40.1350.10">
    <property type="match status" value="1"/>
</dbReference>
<protein>
    <submittedName>
        <fullName evidence="5">Nuclease</fullName>
    </submittedName>
</protein>
<evidence type="ECO:0000256" key="3">
    <source>
        <dbReference type="ARBA" id="ARBA00022801"/>
    </source>
</evidence>
<dbReference type="SMART" id="SM00990">
    <property type="entry name" value="VRR_NUC"/>
    <property type="match status" value="1"/>
</dbReference>
<accession>A0A8S5M0I0</accession>
<keyword evidence="3" id="KW-0378">Hydrolase</keyword>
<reference evidence="5" key="1">
    <citation type="journal article" date="2021" name="Proc. Natl. Acad. Sci. U.S.A.">
        <title>A Catalog of Tens of Thousands of Viruses from Human Metagenomes Reveals Hidden Associations with Chronic Diseases.</title>
        <authorList>
            <person name="Tisza M.J."/>
            <person name="Buck C.B."/>
        </authorList>
    </citation>
    <scope>NUCLEOTIDE SEQUENCE</scope>
    <source>
        <strain evidence="5">Ctr0N4</strain>
    </source>
</reference>
<keyword evidence="2" id="KW-0540">Nuclease</keyword>
<dbReference type="GO" id="GO:0003676">
    <property type="term" value="F:nucleic acid binding"/>
    <property type="evidence" value="ECO:0007669"/>
    <property type="project" value="InterPro"/>
</dbReference>
<dbReference type="GO" id="GO:0004518">
    <property type="term" value="F:nuclease activity"/>
    <property type="evidence" value="ECO:0007669"/>
    <property type="project" value="UniProtKB-KW"/>
</dbReference>
<feature type="domain" description="VRR-NUC" evidence="4">
    <location>
        <begin position="1"/>
        <end position="81"/>
    </location>
</feature>
<name>A0A8S5M0I0_9CAUD</name>
<dbReference type="InterPro" id="IPR014883">
    <property type="entry name" value="VRR_NUC"/>
</dbReference>
<dbReference type="InterPro" id="IPR011856">
    <property type="entry name" value="tRNA_endonuc-like_dom_sf"/>
</dbReference>
<organism evidence="5">
    <name type="scientific">Siphoviridae sp. ctr0N4</name>
    <dbReference type="NCBI Taxonomy" id="2826473"/>
    <lineage>
        <taxon>Viruses</taxon>
        <taxon>Duplodnaviria</taxon>
        <taxon>Heunggongvirae</taxon>
        <taxon>Uroviricota</taxon>
        <taxon>Caudoviricetes</taxon>
    </lineage>
</organism>
<sequence>MREREIEKWLREQIKNLGGRALKFTSPGNDGVPDRIVFLPGGRVYLVELKAQKGRLSPIQVWQQKSLRALGVDVRTIAGRAEAEEFIRELRGGGIE</sequence>